<dbReference type="InterPro" id="IPR001437">
    <property type="entry name" value="Tscrpt_elong_fac_GreA/B_C"/>
</dbReference>
<feature type="domain" description="Restriction endonuclease type II-like" evidence="3">
    <location>
        <begin position="1385"/>
        <end position="1483"/>
    </location>
</feature>
<dbReference type="Pfam" id="PF18741">
    <property type="entry name" value="MTES_1575"/>
    <property type="match status" value="1"/>
</dbReference>
<dbReference type="InterPro" id="IPR049468">
    <property type="entry name" value="Restrct_endonuc-II-like_dom"/>
</dbReference>
<evidence type="ECO:0000259" key="3">
    <source>
        <dbReference type="Pfam" id="PF18741"/>
    </source>
</evidence>
<sequence>MELTEKLLSELQRRLKIGNRRGVHLNAIPANSRYKFDLNRLSHIDKDLPNNFIKSLLTELPLKFRISWKDNVPDLNSLFQEDQTQLVRITKAFENLINQTDAIESEKGINTFGFGFPILARRDRADNKLTVAPILIWSLRIRRTKEFNTWEILRNEDDPIYINEVLINHLQSDSEIEIEQIPSEMLDDGLINKAELIEICSNLIKAINTKSPEDLEDTFKKKLETITAIGDKAHYEKLPLNSTNSFIDFSGLFSIFEVQKQNIINDYGDLMELEGVDLDLEDMEKHSFQSISSVETDPSQQSILHSLEATRNILIQGPPGTGKSQTLTAILINALENNKKTIVVCEKRTALEVLYNALTGDPKDGGRGLNYHCVLIRDIVKDRKTVVDSVRDRVDNSEYKRYRYNYSKESLDILTSKAKELIANINNKHQKLDKKLIGNKSWSDVVGNLLKELKATEDDNNLDIDKTLFTYTSQELNLLLDLVHKGQILYDDFLPILSTSFINPSKLIGENPYLIEQSINEDFDIYVKQLAEIQQLLEANRNEFFGLRKSELKTQLAFVNEAIEKVFEKEKELEQLIYRSQVEYYTFRKSELHQQENSFSKLITEIDSIFESNKGNDDLTNKAKIDSFGFKIASIFSKSKKQTISDHLKLQNNFKKLEECIESSKDYDTKEFDGNLDSKKSTLHSFKTDAIKLKNGFNNKIEEEFHSFNLTSVLDAADTKILFQPIDFKINELKCSESFGLKLQTIKNDFETYFDDLNIVFKLLSKTIAESNDLELQYSFIGSFNNKKSILSSLIADLELVKEAFDNKIRTEFQKISLLKANPNEIEIKSLSLLQEKSNALADKIKNDNWTIEKIKLAEFYKFIVDIELLIQKKVDYFKAEKDLFTIEFKWFQFYNIQSVTNKSILDELKPKSNWNKSFLIHYLNSMLLNSANMELPTDDGEHNELDKALNGIEKEQLKFIKEFWYSKQIDTTREFEQKNINLSVENLYNKRSSTRFKRLSLRQIVQYDADLFSSFFPIILTSPDVASNLFKGMNGYFDIVMFDEASQLRLEDNLPAILKGKQIVIAGDEHQMPPSNYFSKVFDGTVEDEDDIEEENDNKVRIDKDDMLLSCESLLDFGTELNFQRKHLDFHYRSRHPFLIDFSNYAFYNQRLKPLPNNFEYVPIKYIQVNGTFSEHTNEAEAEMVLSIIENNINRLPSGEYPTVGIATFNIAQRNLIKSKIEERKKFEKFSDFNEKIQELELDNPKSNKSFIKNLENIQGDERDVIILSTTYGIGKDGKFAQRFGPINHSKGYKLLNVIITRAKFKVYVCSSIPEQVFMNYKEYLATEGSNNKRAVLYAYLAYSKAVSENSNDLRLSVLTSLSENTTKSVSFDSFVGGDLESPFEEEVYQSLADKLGIEKLIPQLQFAGFRIDIVYDPKKIGVPKIAIECDGAKYHSSREAYLHDRHRQKILENHGFVFHRIWSTNWWRNSSRETTRLIDFIKSVESTGVSKLKDHSKTALAFTDEIEIIEKYISKVSFIDNEKDVAIIQAIEKKAPVQTHLFHDEIKLNSKVKVKYVNNGKDISVQIVESTNNKGEIVNGVQKVYIKSPLAVSILGRSIGDIVKVGDLDNFVEILQVAN</sequence>
<dbReference type="GO" id="GO:0003677">
    <property type="term" value="F:DNA binding"/>
    <property type="evidence" value="ECO:0007669"/>
    <property type="project" value="InterPro"/>
</dbReference>
<reference evidence="4 5" key="1">
    <citation type="submission" date="2019-03" db="EMBL/GenBank/DDBJ databases">
        <title>Flavobacterium TSA-D2 sp. nov., isolated from arctic soil.</title>
        <authorList>
            <person name="Chaudhary D.K."/>
        </authorList>
    </citation>
    <scope>NUCLEOTIDE SEQUENCE [LARGE SCALE GENOMIC DNA]</scope>
    <source>
        <strain evidence="4 5">TSA-D2</strain>
    </source>
</reference>
<evidence type="ECO:0000313" key="4">
    <source>
        <dbReference type="EMBL" id="TDE05311.1"/>
    </source>
</evidence>
<evidence type="ECO:0008006" key="6">
    <source>
        <dbReference type="Google" id="ProtNLM"/>
    </source>
</evidence>
<evidence type="ECO:0000259" key="1">
    <source>
        <dbReference type="Pfam" id="PF01272"/>
    </source>
</evidence>
<dbReference type="Gene3D" id="3.40.960.10">
    <property type="entry name" value="VSR Endonuclease"/>
    <property type="match status" value="1"/>
</dbReference>
<dbReference type="InterPro" id="IPR041679">
    <property type="entry name" value="DNA2/NAM7-like_C"/>
</dbReference>
<feature type="domain" description="DNA2/NAM7 helicase-like C-terminal" evidence="2">
    <location>
        <begin position="1125"/>
        <end position="1311"/>
    </location>
</feature>
<dbReference type="PANTHER" id="PTHR10887">
    <property type="entry name" value="DNA2/NAM7 HELICASE FAMILY"/>
    <property type="match status" value="1"/>
</dbReference>
<dbReference type="InterPro" id="IPR047187">
    <property type="entry name" value="SF1_C_Upf1"/>
</dbReference>
<keyword evidence="5" id="KW-1185">Reference proteome</keyword>
<gene>
    <name evidence="4" type="ORF">E0F98_04140</name>
</gene>
<name>A0A4R5D1I5_9FLAO</name>
<dbReference type="InterPro" id="IPR027417">
    <property type="entry name" value="P-loop_NTPase"/>
</dbReference>
<evidence type="ECO:0000313" key="5">
    <source>
        <dbReference type="Proteomes" id="UP000294597"/>
    </source>
</evidence>
<dbReference type="Gene3D" id="3.10.50.30">
    <property type="entry name" value="Transcription elongation factor, GreA/GreB, C-terminal domain"/>
    <property type="match status" value="1"/>
</dbReference>
<dbReference type="Gene3D" id="3.40.50.300">
    <property type="entry name" value="P-loop containing nucleotide triphosphate hydrolases"/>
    <property type="match status" value="3"/>
</dbReference>
<proteinExistence type="predicted"/>
<accession>A0A4R5D1I5</accession>
<dbReference type="GO" id="GO:0032784">
    <property type="term" value="P:regulation of DNA-templated transcription elongation"/>
    <property type="evidence" value="ECO:0007669"/>
    <property type="project" value="InterPro"/>
</dbReference>
<dbReference type="InterPro" id="IPR045055">
    <property type="entry name" value="DNA2/NAM7-like"/>
</dbReference>
<evidence type="ECO:0000259" key="2">
    <source>
        <dbReference type="Pfam" id="PF13087"/>
    </source>
</evidence>
<dbReference type="SUPFAM" id="SSF52540">
    <property type="entry name" value="P-loop containing nucleoside triphosphate hydrolases"/>
    <property type="match status" value="1"/>
</dbReference>
<dbReference type="InterPro" id="IPR036953">
    <property type="entry name" value="GreA/GreB_C_sf"/>
</dbReference>
<dbReference type="Proteomes" id="UP000294597">
    <property type="component" value="Unassembled WGS sequence"/>
</dbReference>
<comment type="caution">
    <text evidence="4">The sequence shown here is derived from an EMBL/GenBank/DDBJ whole genome shotgun (WGS) entry which is preliminary data.</text>
</comment>
<dbReference type="Pfam" id="PF13087">
    <property type="entry name" value="AAA_12"/>
    <property type="match status" value="1"/>
</dbReference>
<dbReference type="RefSeq" id="WP_132109357.1">
    <property type="nucleotide sequence ID" value="NZ_SMFO01000002.1"/>
</dbReference>
<dbReference type="Pfam" id="PF01272">
    <property type="entry name" value="GreA_GreB"/>
    <property type="match status" value="1"/>
</dbReference>
<dbReference type="CDD" id="cd18808">
    <property type="entry name" value="SF1_C_Upf1"/>
    <property type="match status" value="1"/>
</dbReference>
<dbReference type="InterPro" id="IPR011335">
    <property type="entry name" value="Restrct_endonuc-II-like"/>
</dbReference>
<dbReference type="SUPFAM" id="SSF54534">
    <property type="entry name" value="FKBP-like"/>
    <property type="match status" value="1"/>
</dbReference>
<feature type="domain" description="Transcription elongation factor GreA/GreB C-terminal" evidence="1">
    <location>
        <begin position="1545"/>
        <end position="1608"/>
    </location>
</feature>
<dbReference type="PANTHER" id="PTHR10887:SF495">
    <property type="entry name" value="HELICASE SENATAXIN ISOFORM X1-RELATED"/>
    <property type="match status" value="1"/>
</dbReference>
<dbReference type="SUPFAM" id="SSF52980">
    <property type="entry name" value="Restriction endonuclease-like"/>
    <property type="match status" value="1"/>
</dbReference>
<dbReference type="EMBL" id="SMFO01000002">
    <property type="protein sequence ID" value="TDE05311.1"/>
    <property type="molecule type" value="Genomic_DNA"/>
</dbReference>
<organism evidence="4 5">
    <name type="scientific">Flavobacterium hiemivividum</name>
    <dbReference type="NCBI Taxonomy" id="2541734"/>
    <lineage>
        <taxon>Bacteria</taxon>
        <taxon>Pseudomonadati</taxon>
        <taxon>Bacteroidota</taxon>
        <taxon>Flavobacteriia</taxon>
        <taxon>Flavobacteriales</taxon>
        <taxon>Flavobacteriaceae</taxon>
        <taxon>Flavobacterium</taxon>
    </lineage>
</organism>
<protein>
    <recommendedName>
        <fullName evidence="6">DUF4011 domain-containing protein</fullName>
    </recommendedName>
</protein>